<sequence>MVESIIQKSEVAIIEQNNYIDIIFNKIFNDFKIFSITEFVDKNLEELNKNLNNKDCEHFQILRILHSGKNLFERVSNYLSRDQYNSLINLLILENMLLYDKYQEIIINSEKLNKLLITIVKNNT</sequence>
<name>A0A916KPD0_CBEPV</name>
<evidence type="ECO:0000313" key="2">
    <source>
        <dbReference type="Proteomes" id="UP000792220"/>
    </source>
</evidence>
<accession>A0A916KPD0</accession>
<dbReference type="GeneID" id="15613030"/>
<dbReference type="Proteomes" id="UP000792220">
    <property type="component" value="Genome"/>
</dbReference>
<organismHost>
    <name type="scientific">Choristoneura fumiferana</name>
    <name type="common">Spruce budworm moth</name>
    <name type="synonym">Archips fumiferana</name>
    <dbReference type="NCBI Taxonomy" id="7141"/>
</organismHost>
<dbReference type="EMBL" id="HF679132">
    <property type="protein sequence ID" value="CCU55608.1"/>
    <property type="molecule type" value="Genomic_DNA"/>
</dbReference>
<dbReference type="RefSeq" id="YP_008004110.1">
    <property type="nucleotide sequence ID" value="NC_021248.1"/>
</dbReference>
<evidence type="ECO:0000313" key="1">
    <source>
        <dbReference type="EMBL" id="CCU55608.1"/>
    </source>
</evidence>
<proteinExistence type="predicted"/>
<gene>
    <name evidence="1" type="ORF">CHBEV_040</name>
</gene>
<protein>
    <submittedName>
        <fullName evidence="1">Uncharacterized protein</fullName>
    </submittedName>
</protein>
<keyword evidence="2" id="KW-1185">Reference proteome</keyword>
<dbReference type="KEGG" id="vg:15613030"/>
<reference evidence="1" key="1">
    <citation type="journal article" date="2013" name="J. Virol.">
        <title>New Insights into the Evolution of Entomopoxvirinae from the Complete Genome Sequences of Four Entomopoxviruses Infecting Adoxophyes honmai, Choristoneura biennis, Choristoneura rosaceana, and Mythimna separata.</title>
        <authorList>
            <person name="Theze J."/>
            <person name="Takatsuka J."/>
            <person name="Li Z."/>
            <person name="Gallais J."/>
            <person name="Doucet D."/>
            <person name="Arif B."/>
            <person name="Nakai M."/>
            <person name="Herniou E.A."/>
        </authorList>
    </citation>
    <scope>NUCLEOTIDE SEQUENCE</scope>
</reference>
<organism evidence="1 2">
    <name type="scientific">Choristoneura biennis entomopoxvirus</name>
    <name type="common">CbEPV</name>
    <dbReference type="NCBI Taxonomy" id="10288"/>
    <lineage>
        <taxon>Viruses</taxon>
        <taxon>Varidnaviria</taxon>
        <taxon>Bamfordvirae</taxon>
        <taxon>Nucleocytoviricota</taxon>
        <taxon>Pokkesviricetes</taxon>
        <taxon>Chitovirales</taxon>
        <taxon>Poxviridae</taxon>
        <taxon>Entomopoxvirinae</taxon>
        <taxon>Betaentomopoxvirus</taxon>
        <taxon>Betaentomopoxvirus cbiennis</taxon>
    </lineage>
</organism>